<accession>T1KYA8</accession>
<name>T1KYA8_TETUR</name>
<evidence type="ECO:0000313" key="2">
    <source>
        <dbReference type="Proteomes" id="UP000015104"/>
    </source>
</evidence>
<organism evidence="1 2">
    <name type="scientific">Tetranychus urticae</name>
    <name type="common">Two-spotted spider mite</name>
    <dbReference type="NCBI Taxonomy" id="32264"/>
    <lineage>
        <taxon>Eukaryota</taxon>
        <taxon>Metazoa</taxon>
        <taxon>Ecdysozoa</taxon>
        <taxon>Arthropoda</taxon>
        <taxon>Chelicerata</taxon>
        <taxon>Arachnida</taxon>
        <taxon>Acari</taxon>
        <taxon>Acariformes</taxon>
        <taxon>Trombidiformes</taxon>
        <taxon>Prostigmata</taxon>
        <taxon>Eleutherengona</taxon>
        <taxon>Raphignathae</taxon>
        <taxon>Tetranychoidea</taxon>
        <taxon>Tetranychidae</taxon>
        <taxon>Tetranychus</taxon>
    </lineage>
</organism>
<sequence length="47" mass="5811">MEPPPDWFNFRYFLIKVIKLAIIRKFFTYPNDKIKMNRIRFALEMSA</sequence>
<reference evidence="1" key="2">
    <citation type="submission" date="2015-06" db="UniProtKB">
        <authorList>
            <consortium name="EnsemblMetazoa"/>
        </authorList>
    </citation>
    <scope>IDENTIFICATION</scope>
</reference>
<reference evidence="2" key="1">
    <citation type="submission" date="2011-08" db="EMBL/GenBank/DDBJ databases">
        <authorList>
            <person name="Rombauts S."/>
        </authorList>
    </citation>
    <scope>NUCLEOTIDE SEQUENCE</scope>
    <source>
        <strain evidence="2">London</strain>
    </source>
</reference>
<dbReference type="EMBL" id="CAEY01000711">
    <property type="status" value="NOT_ANNOTATED_CDS"/>
    <property type="molecule type" value="Genomic_DNA"/>
</dbReference>
<evidence type="ECO:0000313" key="1">
    <source>
        <dbReference type="EnsemblMetazoa" id="tetur27g00010.1"/>
    </source>
</evidence>
<keyword evidence="2" id="KW-1185">Reference proteome</keyword>
<dbReference type="Proteomes" id="UP000015104">
    <property type="component" value="Unassembled WGS sequence"/>
</dbReference>
<dbReference type="AlphaFoldDB" id="T1KYA8"/>
<dbReference type="EnsemblMetazoa" id="tetur27g00010.1">
    <property type="protein sequence ID" value="tetur27g00010.1"/>
    <property type="gene ID" value="tetur27g00010"/>
</dbReference>
<dbReference type="HOGENOM" id="CLU_3176021_0_0_1"/>
<proteinExistence type="predicted"/>
<protein>
    <submittedName>
        <fullName evidence="1">Uncharacterized protein</fullName>
    </submittedName>
</protein>